<dbReference type="InterPro" id="IPR054098">
    <property type="entry name" value="NGO1945-like_C"/>
</dbReference>
<dbReference type="RefSeq" id="WP_087143832.1">
    <property type="nucleotide sequence ID" value="NZ_FUKI01000119.1"/>
</dbReference>
<evidence type="ECO:0000259" key="1">
    <source>
        <dbReference type="Pfam" id="PF09836"/>
    </source>
</evidence>
<dbReference type="Proteomes" id="UP000195667">
    <property type="component" value="Unassembled WGS sequence"/>
</dbReference>
<evidence type="ECO:0000259" key="2">
    <source>
        <dbReference type="Pfam" id="PF22106"/>
    </source>
</evidence>
<dbReference type="AlphaFoldDB" id="A0A1R4HAY1"/>
<gene>
    <name evidence="3" type="ORF">CRENPOLYSF1_430095</name>
</gene>
<evidence type="ECO:0000313" key="4">
    <source>
        <dbReference type="Proteomes" id="UP000195667"/>
    </source>
</evidence>
<organism evidence="3 4">
    <name type="scientific">Crenothrix polyspora</name>
    <dbReference type="NCBI Taxonomy" id="360316"/>
    <lineage>
        <taxon>Bacteria</taxon>
        <taxon>Pseudomonadati</taxon>
        <taxon>Pseudomonadota</taxon>
        <taxon>Gammaproteobacteria</taxon>
        <taxon>Methylococcales</taxon>
        <taxon>Crenotrichaceae</taxon>
        <taxon>Crenothrix</taxon>
    </lineage>
</organism>
<evidence type="ECO:0000313" key="3">
    <source>
        <dbReference type="EMBL" id="SJM93422.1"/>
    </source>
</evidence>
<dbReference type="OrthoDB" id="4146344at2"/>
<name>A0A1R4HAY1_9GAMM</name>
<sequence length="266" mass="30470">MKNSSPKVDFKAKQQEFTAYIRNPSSNPIPLGLKKNRMLMYRELFFNNVEGFLVGNFPVIRRLLNDEQWLALAQDFFANHHSTTPYFVEIPEEFINYLQNERHNLEDLPFLLELAHYEWVEMAVSIAKTSIIANADDLTDILNKILQVSPLAWPLAYSFPVHKISPQFIPLTAPTQPSFLVVYRDKNDDVHFLEITPVTYRLLEIAQENNGATVEACLLQVAQESPTIAAEQIINTGLQILHELAKKNIVAITEQVCQVFNPDRFA</sequence>
<keyword evidence="4" id="KW-1185">Reference proteome</keyword>
<dbReference type="Gene3D" id="3.90.930.50">
    <property type="match status" value="1"/>
</dbReference>
<dbReference type="Gene3D" id="1.10.150.690">
    <property type="entry name" value="DUF2063"/>
    <property type="match status" value="1"/>
</dbReference>
<reference evidence="4" key="1">
    <citation type="submission" date="2017-02" db="EMBL/GenBank/DDBJ databases">
        <authorList>
            <person name="Daims H."/>
        </authorList>
    </citation>
    <scope>NUCLEOTIDE SEQUENCE [LARGE SCALE GENOMIC DNA]</scope>
</reference>
<proteinExistence type="predicted"/>
<feature type="domain" description="Putative DNA-binding" evidence="1">
    <location>
        <begin position="14"/>
        <end position="98"/>
    </location>
</feature>
<dbReference type="EMBL" id="FUKI01000119">
    <property type="protein sequence ID" value="SJM93422.1"/>
    <property type="molecule type" value="Genomic_DNA"/>
</dbReference>
<feature type="domain" description="NGO1945-like C-terminal" evidence="2">
    <location>
        <begin position="149"/>
        <end position="244"/>
    </location>
</feature>
<accession>A0A1R4HAY1</accession>
<dbReference type="InterPro" id="IPR018640">
    <property type="entry name" value="DUF2063"/>
</dbReference>
<dbReference type="InterPro" id="IPR044922">
    <property type="entry name" value="DUF2063_N_sf"/>
</dbReference>
<protein>
    <submittedName>
        <fullName evidence="3">Uncharacterized protein</fullName>
    </submittedName>
</protein>
<dbReference type="Pfam" id="PF22106">
    <property type="entry name" value="NGO1945_C"/>
    <property type="match status" value="1"/>
</dbReference>
<dbReference type="Pfam" id="PF09836">
    <property type="entry name" value="DUF2063"/>
    <property type="match status" value="1"/>
</dbReference>